<reference evidence="12" key="1">
    <citation type="journal article" date="2019" name="Curr. Biol.">
        <title>Genome Sequence of Striga asiatica Provides Insight into the Evolution of Plant Parasitism.</title>
        <authorList>
            <person name="Yoshida S."/>
            <person name="Kim S."/>
            <person name="Wafula E.K."/>
            <person name="Tanskanen J."/>
            <person name="Kim Y.M."/>
            <person name="Honaas L."/>
            <person name="Yang Z."/>
            <person name="Spallek T."/>
            <person name="Conn C.E."/>
            <person name="Ichihashi Y."/>
            <person name="Cheong K."/>
            <person name="Cui S."/>
            <person name="Der J.P."/>
            <person name="Gundlach H."/>
            <person name="Jiao Y."/>
            <person name="Hori C."/>
            <person name="Ishida J.K."/>
            <person name="Kasahara H."/>
            <person name="Kiba T."/>
            <person name="Kim M.S."/>
            <person name="Koo N."/>
            <person name="Laohavisit A."/>
            <person name="Lee Y.H."/>
            <person name="Lumba S."/>
            <person name="McCourt P."/>
            <person name="Mortimer J.C."/>
            <person name="Mutuku J.M."/>
            <person name="Nomura T."/>
            <person name="Sasaki-Sekimoto Y."/>
            <person name="Seto Y."/>
            <person name="Wang Y."/>
            <person name="Wakatake T."/>
            <person name="Sakakibara H."/>
            <person name="Demura T."/>
            <person name="Yamaguchi S."/>
            <person name="Yoneyama K."/>
            <person name="Manabe R.I."/>
            <person name="Nelson D.C."/>
            <person name="Schulman A.H."/>
            <person name="Timko M.P."/>
            <person name="dePamphilis C.W."/>
            <person name="Choi D."/>
            <person name="Shirasu K."/>
        </authorList>
    </citation>
    <scope>NUCLEOTIDE SEQUENCE [LARGE SCALE GENOMIC DNA]</scope>
    <source>
        <strain evidence="12">cv. UVA1</strain>
    </source>
</reference>
<dbReference type="Pfam" id="PF23598">
    <property type="entry name" value="LRR_14"/>
    <property type="match status" value="1"/>
</dbReference>
<dbReference type="Gene3D" id="1.10.10.10">
    <property type="entry name" value="Winged helix-like DNA-binding domain superfamily/Winged helix DNA-binding domain"/>
    <property type="match status" value="1"/>
</dbReference>
<evidence type="ECO:0000259" key="9">
    <source>
        <dbReference type="Pfam" id="PF23559"/>
    </source>
</evidence>
<dbReference type="SUPFAM" id="SSF52058">
    <property type="entry name" value="L domain-like"/>
    <property type="match status" value="3"/>
</dbReference>
<dbReference type="InterPro" id="IPR002182">
    <property type="entry name" value="NB-ARC"/>
</dbReference>
<evidence type="ECO:0000313" key="11">
    <source>
        <dbReference type="EMBL" id="GER27065.1"/>
    </source>
</evidence>
<dbReference type="Pfam" id="PF18052">
    <property type="entry name" value="Rx_N"/>
    <property type="match status" value="1"/>
</dbReference>
<feature type="domain" description="NB-ARC" evidence="7">
    <location>
        <begin position="49"/>
        <end position="175"/>
    </location>
</feature>
<organism evidence="11 12">
    <name type="scientific">Striga asiatica</name>
    <name type="common">Asiatic witchweed</name>
    <name type="synonym">Buchnera asiatica</name>
    <dbReference type="NCBI Taxonomy" id="4170"/>
    <lineage>
        <taxon>Eukaryota</taxon>
        <taxon>Viridiplantae</taxon>
        <taxon>Streptophyta</taxon>
        <taxon>Embryophyta</taxon>
        <taxon>Tracheophyta</taxon>
        <taxon>Spermatophyta</taxon>
        <taxon>Magnoliopsida</taxon>
        <taxon>eudicotyledons</taxon>
        <taxon>Gunneridae</taxon>
        <taxon>Pentapetalae</taxon>
        <taxon>asterids</taxon>
        <taxon>lamiids</taxon>
        <taxon>Lamiales</taxon>
        <taxon>Orobanchaceae</taxon>
        <taxon>Buchnereae</taxon>
        <taxon>Striga</taxon>
    </lineage>
</organism>
<dbReference type="InterPro" id="IPR058922">
    <property type="entry name" value="WHD_DRP"/>
</dbReference>
<keyword evidence="2" id="KW-0433">Leucine-rich repeat</keyword>
<dbReference type="GO" id="GO:0051607">
    <property type="term" value="P:defense response to virus"/>
    <property type="evidence" value="ECO:0007669"/>
    <property type="project" value="UniProtKB-ARBA"/>
</dbReference>
<accession>A0A5A7P2J5</accession>
<dbReference type="PANTHER" id="PTHR23155">
    <property type="entry name" value="DISEASE RESISTANCE PROTEIN RP"/>
    <property type="match status" value="1"/>
</dbReference>
<evidence type="ECO:0000256" key="3">
    <source>
        <dbReference type="ARBA" id="ARBA00022737"/>
    </source>
</evidence>
<keyword evidence="3" id="KW-0677">Repeat</keyword>
<dbReference type="SUPFAM" id="SSF52540">
    <property type="entry name" value="P-loop containing nucleoside triphosphate hydrolases"/>
    <property type="match status" value="3"/>
</dbReference>
<evidence type="ECO:0000256" key="5">
    <source>
        <dbReference type="ARBA" id="ARBA00022821"/>
    </source>
</evidence>
<dbReference type="GO" id="GO:0009626">
    <property type="term" value="P:plant-type hypersensitive response"/>
    <property type="evidence" value="ECO:0007669"/>
    <property type="project" value="UniProtKB-KW"/>
</dbReference>
<dbReference type="InterPro" id="IPR055414">
    <property type="entry name" value="LRR_R13L4/SHOC2-like"/>
</dbReference>
<dbReference type="InterPro" id="IPR032675">
    <property type="entry name" value="LRR_dom_sf"/>
</dbReference>
<sequence>MQSTRKDYSREFSSLLTQEDDGDYVLSRTNFLGYESKMVGLSDEFDHLREKVVRRISVEVDHQHFLLSGMAGIGKTTLAKRIFQDPSVSNRFDLRLWVPIGSRYRLEEILRCIMGQVSGDHETLPNWGLAEFVSGKLKSKSYLVVLDDIWSHQVWYELKKLFPDNKNGSRVLYWTDVAENRNSAFTEAYDLISDVLQPLAPTFKGMLSLPSRLRDPPLEALSFVVCRGTCGVHVVMIRQKGSVSHLNLPSYYVIKTCGLHSAFRHLCVREAEGNKFFHIFNRLEDGLVHKTKGHRRLCIHNNGIKKEFPLEVLKLVQLRYLSFTVNENLPPSISDLGNLEYLIVLQHLSIVPCETPSYLPLVIWDMKELKHLQVKGRDLSSPSERGAFLPNLSTLLDVSAHSCTKDVLRRLPNLCKLRIQAEVGSDDARHNNLFSWFNHFSMLNQLESLKFVITNPLLVRRLPLLFDSPSNLTKLSLSGLGYPWDEMSKIASLPNLEVRKLQCYAFHAAVEFLLTKVTEVLTWYTDLITGAENDLQQLNNELGMCKSFLLDAARRPKKEEFFREIERQIREVVYDADDTIDSCLTQANRAKARAKSKSNKLSKWGKKVVDKVDISLPLQVKALRTDKVAPVLEKMKLYLETHDSGSGSSGTTYDESPSHAFELPSFRKDNVVGLEDEEERIVNCLLEPWHELDIIPIIGMPGLGKTTIAYKVYESQVIRREFPVRIWVYVTQVLNRKDVLLTILKDFTSQDLSAWTEHQLTQEVRRRLTGAGRFLLVMDDVWSVEVWNAISDVLPMRNDRAKVLITSRYTKVGDHANPGRDLLQLRRMREDESWRLLRLQVFGRQDYDCPKPLLNTGRLISQQCKGLPLALVVIGGVLLDHLKKTRNLNLVRNEWLEVSNNVGENVKNNKDVNVREIVEMSYKRLPDYLRDCFVYLGVFPEDYRIPARTLTHLWIAEGFVRAEDGKSLEKTARDYLQELIDRNLVQVTERNPNDEVRTCQVHDLVRAHCTLKAADKELNLYQEIKLSNEGVFTTSDITKCRRLCIHAGLPEFLSRRQKGPRVRSFLSFNKAPVDLDAKDTPVILDLFDLLRVLDTSSIKFQRFPEGVTKLMHLRYITISVEDVDALPPAISNLLNLQTLVVNTSSNFLTIEANIWAMTQLRHIITKAAIILDVKGGEGEAGENLQTLSRLAPDYCTEKVFDKVRNLKKLGIRGKLAILFGVKRSLEELRLLEKLKLVNDKSVSDRIYVFPEYNFFPAGLKRLTITSTHLDWTHMSKLARINSLQVLKLRGKAFVGRDWRAVGHGFLNLHYLLIQDTDLAVWEVTPDFFPSLRTLVLRSCDKLVEIPEGVTESLEILDMDGVSASAVNSARDIEMRKAASKGQCESRSIFDACDGGSKTKMVGLSDQFSETKDRLLVGKDRVFSLCGLAGIGKTALAAKIYNDPAIVKDFGFRAWVNVGSDYQLDEIVKQIRAQVNIDRDYWMHRFVLDNVLEKVAMRSNFRLNVRFLNKHESWKLFREKVFSRELSCTALLKKAGKKIAENCDGLPLTIVTIAALLSKTDISLELWENVTAGENSVFTDAYDQISKTLYRKCSERASYRNLKRLGIRIELTPYAVEVPLGFFNHISRFHELESVKCMVMNPTVIGSTPIASISDLPTGLRRLSISGLGYPWKDIKEVNLLPKLEELKLRCYAFLGPKWETDDTEFTRLTYVLIEDTDLVQWTVGENSFPMLKYLSLKHCYRLQRIPEIARDSDSLRRTKIIDCNPLVTTCAKMQMQKYEVNVTIKSTWDDRYLRK</sequence>
<name>A0A5A7P2J5_STRAF</name>
<dbReference type="InterPro" id="IPR036388">
    <property type="entry name" value="WH-like_DNA-bd_sf"/>
</dbReference>
<keyword evidence="4" id="KW-0547">Nucleotide-binding</keyword>
<dbReference type="GO" id="GO:0005737">
    <property type="term" value="C:cytoplasm"/>
    <property type="evidence" value="ECO:0007669"/>
    <property type="project" value="UniProtKB-SubCell"/>
</dbReference>
<evidence type="ECO:0000256" key="1">
    <source>
        <dbReference type="ARBA" id="ARBA00008894"/>
    </source>
</evidence>
<dbReference type="EMBL" id="BKCP01001558">
    <property type="protein sequence ID" value="GER27065.1"/>
    <property type="molecule type" value="Genomic_DNA"/>
</dbReference>
<evidence type="ECO:0000256" key="2">
    <source>
        <dbReference type="ARBA" id="ARBA00022614"/>
    </source>
</evidence>
<feature type="domain" description="Disease resistance protein winged helix" evidence="9">
    <location>
        <begin position="938"/>
        <end position="1006"/>
    </location>
</feature>
<dbReference type="FunFam" id="3.40.50.300:FF:001091">
    <property type="entry name" value="Probable disease resistance protein At1g61300"/>
    <property type="match status" value="1"/>
</dbReference>
<dbReference type="Gene3D" id="1.20.5.4130">
    <property type="match status" value="1"/>
</dbReference>
<keyword evidence="12" id="KW-1185">Reference proteome</keyword>
<evidence type="ECO:0000313" key="12">
    <source>
        <dbReference type="Proteomes" id="UP000325081"/>
    </source>
</evidence>
<dbReference type="InterPro" id="IPR038005">
    <property type="entry name" value="RX-like_CC"/>
</dbReference>
<dbReference type="CDD" id="cd14798">
    <property type="entry name" value="RX-CC_like"/>
    <property type="match status" value="1"/>
</dbReference>
<evidence type="ECO:0000259" key="8">
    <source>
        <dbReference type="Pfam" id="PF18052"/>
    </source>
</evidence>
<dbReference type="Pfam" id="PF23559">
    <property type="entry name" value="WHD_DRP"/>
    <property type="match status" value="1"/>
</dbReference>
<dbReference type="PRINTS" id="PR00364">
    <property type="entry name" value="DISEASERSIST"/>
</dbReference>
<dbReference type="Gene3D" id="1.10.8.430">
    <property type="entry name" value="Helical domain of apoptotic protease-activating factors"/>
    <property type="match status" value="2"/>
</dbReference>
<dbReference type="Pfam" id="PF00931">
    <property type="entry name" value="NB-ARC"/>
    <property type="match status" value="3"/>
</dbReference>
<dbReference type="PANTHER" id="PTHR23155:SF1193">
    <property type="entry name" value="DISEASE RESISTANCE PROTEIN RPP13-RELATED"/>
    <property type="match status" value="1"/>
</dbReference>
<dbReference type="InterPro" id="IPR027417">
    <property type="entry name" value="P-loop_NTPase"/>
</dbReference>
<comment type="caution">
    <text evidence="11">The sequence shown here is derived from an EMBL/GenBank/DDBJ whole genome shotgun (WGS) entry which is preliminary data.</text>
</comment>
<keyword evidence="6" id="KW-0067">ATP-binding</keyword>
<feature type="domain" description="Disease resistance R13L4/SHOC-2-like LRR" evidence="10">
    <location>
        <begin position="1062"/>
        <end position="1367"/>
    </location>
</feature>
<dbReference type="OrthoDB" id="878488at2759"/>
<proteinExistence type="inferred from homology"/>
<evidence type="ECO:0000256" key="6">
    <source>
        <dbReference type="ARBA" id="ARBA00022840"/>
    </source>
</evidence>
<feature type="domain" description="NB-ARC" evidence="7">
    <location>
        <begin position="1409"/>
        <end position="1480"/>
    </location>
</feature>
<evidence type="ECO:0000256" key="4">
    <source>
        <dbReference type="ARBA" id="ARBA00022741"/>
    </source>
</evidence>
<keyword evidence="5" id="KW-0611">Plant defense</keyword>
<dbReference type="Gene3D" id="3.40.50.300">
    <property type="entry name" value="P-loop containing nucleotide triphosphate hydrolases"/>
    <property type="match status" value="3"/>
</dbReference>
<evidence type="ECO:0000259" key="10">
    <source>
        <dbReference type="Pfam" id="PF23598"/>
    </source>
</evidence>
<dbReference type="InterPro" id="IPR042197">
    <property type="entry name" value="Apaf_helical"/>
</dbReference>
<feature type="domain" description="NB-ARC" evidence="7">
    <location>
        <begin position="675"/>
        <end position="845"/>
    </location>
</feature>
<dbReference type="GO" id="GO:0005524">
    <property type="term" value="F:ATP binding"/>
    <property type="evidence" value="ECO:0007669"/>
    <property type="project" value="UniProtKB-KW"/>
</dbReference>
<comment type="similarity">
    <text evidence="1">Belongs to the disease resistance NB-LRR family.</text>
</comment>
<evidence type="ECO:0000259" key="7">
    <source>
        <dbReference type="Pfam" id="PF00931"/>
    </source>
</evidence>
<dbReference type="GO" id="GO:0043531">
    <property type="term" value="F:ADP binding"/>
    <property type="evidence" value="ECO:0007669"/>
    <property type="project" value="InterPro"/>
</dbReference>
<dbReference type="InterPro" id="IPR041118">
    <property type="entry name" value="Rx_N"/>
</dbReference>
<feature type="domain" description="Disease resistance N-terminal" evidence="8">
    <location>
        <begin position="509"/>
        <end position="597"/>
    </location>
</feature>
<dbReference type="InterPro" id="IPR044974">
    <property type="entry name" value="Disease_R_plants"/>
</dbReference>
<dbReference type="Gene3D" id="3.80.10.10">
    <property type="entry name" value="Ribonuclease Inhibitor"/>
    <property type="match status" value="3"/>
</dbReference>
<dbReference type="FunFam" id="1.10.10.10:FF:000322">
    <property type="entry name" value="Probable disease resistance protein At1g63360"/>
    <property type="match status" value="1"/>
</dbReference>
<protein>
    <submittedName>
        <fullName evidence="11">NBS-LRR type resistance protein</fullName>
    </submittedName>
</protein>
<dbReference type="Proteomes" id="UP000325081">
    <property type="component" value="Unassembled WGS sequence"/>
</dbReference>
<gene>
    <name evidence="11" type="ORF">STAS_02750</name>
</gene>